<dbReference type="InterPro" id="IPR036052">
    <property type="entry name" value="TrpB-like_PALP_sf"/>
</dbReference>
<dbReference type="AlphaFoldDB" id="A0A2V1DLL9"/>
<dbReference type="PANTHER" id="PTHR42937">
    <property type="match status" value="1"/>
</dbReference>
<evidence type="ECO:0000259" key="1">
    <source>
        <dbReference type="Pfam" id="PF00291"/>
    </source>
</evidence>
<organism evidence="2 3">
    <name type="scientific">Periconia macrospinosa</name>
    <dbReference type="NCBI Taxonomy" id="97972"/>
    <lineage>
        <taxon>Eukaryota</taxon>
        <taxon>Fungi</taxon>
        <taxon>Dikarya</taxon>
        <taxon>Ascomycota</taxon>
        <taxon>Pezizomycotina</taxon>
        <taxon>Dothideomycetes</taxon>
        <taxon>Pleosporomycetidae</taxon>
        <taxon>Pleosporales</taxon>
        <taxon>Massarineae</taxon>
        <taxon>Periconiaceae</taxon>
        <taxon>Periconia</taxon>
    </lineage>
</organism>
<dbReference type="Proteomes" id="UP000244855">
    <property type="component" value="Unassembled WGS sequence"/>
</dbReference>
<dbReference type="InterPro" id="IPR001926">
    <property type="entry name" value="TrpB-like_PALP"/>
</dbReference>
<dbReference type="PANTHER" id="PTHR42937:SF1">
    <property type="entry name" value="DIAMINOPROPIONATE AMMONIA-LYASE"/>
    <property type="match status" value="1"/>
</dbReference>
<evidence type="ECO:0000313" key="3">
    <source>
        <dbReference type="Proteomes" id="UP000244855"/>
    </source>
</evidence>
<dbReference type="OrthoDB" id="10059875at2759"/>
<dbReference type="Pfam" id="PF00291">
    <property type="entry name" value="PALP"/>
    <property type="match status" value="1"/>
</dbReference>
<dbReference type="EMBL" id="KZ805400">
    <property type="protein sequence ID" value="PVH99076.1"/>
    <property type="molecule type" value="Genomic_DNA"/>
</dbReference>
<dbReference type="STRING" id="97972.A0A2V1DLL9"/>
<protein>
    <submittedName>
        <fullName evidence="2">Tryptophan synthase beta subunit-like PLP-dependent enzyme</fullName>
    </submittedName>
</protein>
<reference evidence="2 3" key="1">
    <citation type="journal article" date="2018" name="Sci. Rep.">
        <title>Comparative genomics provides insights into the lifestyle and reveals functional heterogeneity of dark septate endophytic fungi.</title>
        <authorList>
            <person name="Knapp D.G."/>
            <person name="Nemeth J.B."/>
            <person name="Barry K."/>
            <person name="Hainaut M."/>
            <person name="Henrissat B."/>
            <person name="Johnson J."/>
            <person name="Kuo A."/>
            <person name="Lim J.H.P."/>
            <person name="Lipzen A."/>
            <person name="Nolan M."/>
            <person name="Ohm R.A."/>
            <person name="Tamas L."/>
            <person name="Grigoriev I.V."/>
            <person name="Spatafora J.W."/>
            <person name="Nagy L.G."/>
            <person name="Kovacs G.M."/>
        </authorList>
    </citation>
    <scope>NUCLEOTIDE SEQUENCE [LARGE SCALE GENOMIC DNA]</scope>
    <source>
        <strain evidence="2 3">DSE2036</strain>
    </source>
</reference>
<proteinExistence type="predicted"/>
<name>A0A2V1DLL9_9PLEO</name>
<dbReference type="Gene3D" id="3.40.50.1100">
    <property type="match status" value="2"/>
</dbReference>
<accession>A0A2V1DLL9</accession>
<dbReference type="NCBIfam" id="NF006058">
    <property type="entry name" value="PRK08206.1"/>
    <property type="match status" value="1"/>
</dbReference>
<feature type="domain" description="Tryptophan synthase beta chain-like PALP" evidence="1">
    <location>
        <begin position="29"/>
        <end position="349"/>
    </location>
</feature>
<evidence type="ECO:0000313" key="2">
    <source>
        <dbReference type="EMBL" id="PVH99076.1"/>
    </source>
</evidence>
<sequence length="362" mass="39546">MFFNTSAVTWKYDGPSCGPDVQAFHKSLPGYNRTPLVPLPVLAKELGVKHILVKDESNRFGLPAFKILGASWAIAKALLARYKLPYMCSLDELSTLARHDGVDGIKLVACTEGNWGRAVARMAGYLQISCTIFVPWSVDEATRNRIAGEGAEVKVVNGNYDESLEVARLEANRDGRLLVMDFSWEGYERIPQWVVDGYSTMLTETDRQSKGFGRITHTIASVGVGSWAQAVSAHYKSKDHSTYVIAVEPSAAASLQASMEAGRIVSIPTSHTIMDGMNCGTVSLTAWRILKNGIDAAIEVSDMEAHNDLQYLHSQGVKNGPCGAATLSALRKLVKEGRLHLDQNSVVVLFSTEGAREYIIPR</sequence>
<dbReference type="SUPFAM" id="SSF53686">
    <property type="entry name" value="Tryptophan synthase beta subunit-like PLP-dependent enzymes"/>
    <property type="match status" value="1"/>
</dbReference>
<gene>
    <name evidence="2" type="ORF">DM02DRAFT_615351</name>
</gene>
<keyword evidence="3" id="KW-1185">Reference proteome</keyword>